<proteinExistence type="predicted"/>
<dbReference type="InParanoid" id="G4YQ03"/>
<evidence type="ECO:0000313" key="2">
    <source>
        <dbReference type="Proteomes" id="UP000002640"/>
    </source>
</evidence>
<gene>
    <name evidence="1" type="ORF">PHYSODRAFT_422295</name>
</gene>
<dbReference type="OMA" id="WNATAEY"/>
<protein>
    <recommendedName>
        <fullName evidence="3">BZIP domain-containing protein</fullName>
    </recommendedName>
</protein>
<dbReference type="KEGG" id="psoj:PHYSODRAFT_422295"/>
<feature type="non-terminal residue" evidence="1">
    <location>
        <position position="211"/>
    </location>
</feature>
<dbReference type="EMBL" id="JH159151">
    <property type="protein sequence ID" value="EGZ29318.1"/>
    <property type="molecule type" value="Genomic_DNA"/>
</dbReference>
<dbReference type="GeneID" id="20652201"/>
<feature type="non-terminal residue" evidence="1">
    <location>
        <position position="1"/>
    </location>
</feature>
<evidence type="ECO:0000313" key="1">
    <source>
        <dbReference type="EMBL" id="EGZ29318.1"/>
    </source>
</evidence>
<dbReference type="AlphaFoldDB" id="G4YQ03"/>
<sequence length="211" mass="24322">RRQRRKNQRRYRQKQGDLVVQLEEDSRQLQTEIQTLRRQHLGILAGIPTKTNHWNATAEYYRLFHRGLQADSLLKNVQLEFVRATMAADVVFNTEYGTEALVKNWCFLQWFEDVAVELERLERSSKTSVVATVRTSVTITDRTSASVFPHLLTPKEDNNLASKLLGQRISMHGSARFDWGSSIYRVTSVVSQSDMYLLGSIEKVSKVFDQA</sequence>
<dbReference type="SMR" id="G4YQ03"/>
<dbReference type="RefSeq" id="XP_009516593.1">
    <property type="nucleotide sequence ID" value="XM_009518298.1"/>
</dbReference>
<name>G4YQ03_PHYSP</name>
<accession>G4YQ03</accession>
<dbReference type="Proteomes" id="UP000002640">
    <property type="component" value="Unassembled WGS sequence"/>
</dbReference>
<organism evidence="1 2">
    <name type="scientific">Phytophthora sojae (strain P6497)</name>
    <name type="common">Soybean stem and root rot agent</name>
    <name type="synonym">Phytophthora megasperma f. sp. glycines</name>
    <dbReference type="NCBI Taxonomy" id="1094619"/>
    <lineage>
        <taxon>Eukaryota</taxon>
        <taxon>Sar</taxon>
        <taxon>Stramenopiles</taxon>
        <taxon>Oomycota</taxon>
        <taxon>Peronosporomycetes</taxon>
        <taxon>Peronosporales</taxon>
        <taxon>Peronosporaceae</taxon>
        <taxon>Phytophthora</taxon>
    </lineage>
</organism>
<reference evidence="1 2" key="1">
    <citation type="journal article" date="2006" name="Science">
        <title>Phytophthora genome sequences uncover evolutionary origins and mechanisms of pathogenesis.</title>
        <authorList>
            <person name="Tyler B.M."/>
            <person name="Tripathy S."/>
            <person name="Zhang X."/>
            <person name="Dehal P."/>
            <person name="Jiang R.H."/>
            <person name="Aerts A."/>
            <person name="Arredondo F.D."/>
            <person name="Baxter L."/>
            <person name="Bensasson D."/>
            <person name="Beynon J.L."/>
            <person name="Chapman J."/>
            <person name="Damasceno C.M."/>
            <person name="Dorrance A.E."/>
            <person name="Dou D."/>
            <person name="Dickerman A.W."/>
            <person name="Dubchak I.L."/>
            <person name="Garbelotto M."/>
            <person name="Gijzen M."/>
            <person name="Gordon S.G."/>
            <person name="Govers F."/>
            <person name="Grunwald N.J."/>
            <person name="Huang W."/>
            <person name="Ivors K.L."/>
            <person name="Jones R.W."/>
            <person name="Kamoun S."/>
            <person name="Krampis K."/>
            <person name="Lamour K.H."/>
            <person name="Lee M.K."/>
            <person name="McDonald W.H."/>
            <person name="Medina M."/>
            <person name="Meijer H.J."/>
            <person name="Nordberg E.K."/>
            <person name="Maclean D.J."/>
            <person name="Ospina-Giraldo M.D."/>
            <person name="Morris P.F."/>
            <person name="Phuntumart V."/>
            <person name="Putnam N.H."/>
            <person name="Rash S."/>
            <person name="Rose J.K."/>
            <person name="Sakihama Y."/>
            <person name="Salamov A.A."/>
            <person name="Savidor A."/>
            <person name="Scheuring C.F."/>
            <person name="Smith B.M."/>
            <person name="Sobral B.W."/>
            <person name="Terry A."/>
            <person name="Torto-Alalibo T.A."/>
            <person name="Win J."/>
            <person name="Xu Z."/>
            <person name="Zhang H."/>
            <person name="Grigoriev I.V."/>
            <person name="Rokhsar D.S."/>
            <person name="Boore J.L."/>
        </authorList>
    </citation>
    <scope>NUCLEOTIDE SEQUENCE [LARGE SCALE GENOMIC DNA]</scope>
    <source>
        <strain evidence="1 2">P6497</strain>
    </source>
</reference>
<keyword evidence="2" id="KW-1185">Reference proteome</keyword>
<evidence type="ECO:0008006" key="3">
    <source>
        <dbReference type="Google" id="ProtNLM"/>
    </source>
</evidence>